<proteinExistence type="predicted"/>
<protein>
    <recommendedName>
        <fullName evidence="3">SGNH hydrolase-type esterase domain-containing protein</fullName>
    </recommendedName>
</protein>
<accession>A0A974I1F8</accession>
<reference evidence="2" key="1">
    <citation type="journal article" date="2016" name="Nature">
        <title>Genome evolution in the allotetraploid frog Xenopus laevis.</title>
        <authorList>
            <person name="Session A.M."/>
            <person name="Uno Y."/>
            <person name="Kwon T."/>
            <person name="Chapman J.A."/>
            <person name="Toyoda A."/>
            <person name="Takahashi S."/>
            <person name="Fukui A."/>
            <person name="Hikosaka A."/>
            <person name="Suzuki A."/>
            <person name="Kondo M."/>
            <person name="van Heeringen S.J."/>
            <person name="Quigley I."/>
            <person name="Heinz S."/>
            <person name="Ogino H."/>
            <person name="Ochi H."/>
            <person name="Hellsten U."/>
            <person name="Lyons J.B."/>
            <person name="Simakov O."/>
            <person name="Putnam N."/>
            <person name="Stites J."/>
            <person name="Kuroki Y."/>
            <person name="Tanaka T."/>
            <person name="Michiue T."/>
            <person name="Watanabe M."/>
            <person name="Bogdanovic O."/>
            <person name="Lister R."/>
            <person name="Georgiou G."/>
            <person name="Paranjpe S.S."/>
            <person name="van Kruijsbergen I."/>
            <person name="Shu S."/>
            <person name="Carlson J."/>
            <person name="Kinoshita T."/>
            <person name="Ohta Y."/>
            <person name="Mawaribuchi S."/>
            <person name="Jenkins J."/>
            <person name="Grimwood J."/>
            <person name="Schmutz J."/>
            <person name="Mitros T."/>
            <person name="Mozaffari S.V."/>
            <person name="Suzuki Y."/>
            <person name="Haramoto Y."/>
            <person name="Yamamoto T.S."/>
            <person name="Takagi C."/>
            <person name="Heald R."/>
            <person name="Miller K."/>
            <person name="Haudenschild C."/>
            <person name="Kitzman J."/>
            <person name="Nakayama T."/>
            <person name="Izutsu Y."/>
            <person name="Robert J."/>
            <person name="Fortriede J."/>
            <person name="Burns K."/>
            <person name="Lotay V."/>
            <person name="Karimi K."/>
            <person name="Yasuoka Y."/>
            <person name="Dichmann D.S."/>
            <person name="Flajnik M.F."/>
            <person name="Houston D.W."/>
            <person name="Shendure J."/>
            <person name="DuPasquier L."/>
            <person name="Vize P.D."/>
            <person name="Zorn A.M."/>
            <person name="Ito M."/>
            <person name="Marcotte E.M."/>
            <person name="Wallingford J.B."/>
            <person name="Ito Y."/>
            <person name="Asashima M."/>
            <person name="Ueno N."/>
            <person name="Matsuda Y."/>
            <person name="Veenstra G.J."/>
            <person name="Fujiyama A."/>
            <person name="Harland R.M."/>
            <person name="Taira M."/>
            <person name="Rokhsar D.S."/>
        </authorList>
    </citation>
    <scope>NUCLEOTIDE SEQUENCE [LARGE SCALE GENOMIC DNA]</scope>
    <source>
        <strain evidence="2">J</strain>
    </source>
</reference>
<gene>
    <name evidence="1" type="ORF">XELAEV_18009881mg</name>
</gene>
<dbReference type="Gene3D" id="3.40.50.1110">
    <property type="entry name" value="SGNH hydrolase"/>
    <property type="match status" value="1"/>
</dbReference>
<dbReference type="EMBL" id="CM004467">
    <property type="protein sequence ID" value="OCT97651.1"/>
    <property type="molecule type" value="Genomic_DNA"/>
</dbReference>
<evidence type="ECO:0000313" key="1">
    <source>
        <dbReference type="EMBL" id="OCT97651.1"/>
    </source>
</evidence>
<dbReference type="AlphaFoldDB" id="A0A974I1F8"/>
<organism evidence="1 2">
    <name type="scientific">Xenopus laevis</name>
    <name type="common">African clawed frog</name>
    <dbReference type="NCBI Taxonomy" id="8355"/>
    <lineage>
        <taxon>Eukaryota</taxon>
        <taxon>Metazoa</taxon>
        <taxon>Chordata</taxon>
        <taxon>Craniata</taxon>
        <taxon>Vertebrata</taxon>
        <taxon>Euteleostomi</taxon>
        <taxon>Amphibia</taxon>
        <taxon>Batrachia</taxon>
        <taxon>Anura</taxon>
        <taxon>Pipoidea</taxon>
        <taxon>Pipidae</taxon>
        <taxon>Xenopodinae</taxon>
        <taxon>Xenopus</taxon>
        <taxon>Xenopus</taxon>
    </lineage>
</organism>
<dbReference type="Proteomes" id="UP000694892">
    <property type="component" value="Chromosome 1S"/>
</dbReference>
<evidence type="ECO:0000313" key="2">
    <source>
        <dbReference type="Proteomes" id="UP000694892"/>
    </source>
</evidence>
<name>A0A974I1F8_XENLA</name>
<sequence>MGDISVDEHGVRIWLRRSKRTNGLRANKLYWVSWTGEQFARGDAFSVICRAVERAAVRRGGMQPGFPEDQVSIRWFGVGGLLWPGVMDKAFSLSAAKGHPNILVLHTGGNDMGVMSQRDLVREMKQDVDKLRSFFQGVVIVWSEMVGRLVWRWARDREAMERSRQKLNKLLSAFVRHSGGIVVRHKVLASCMPGAFVSSGD</sequence>
<evidence type="ECO:0008006" key="3">
    <source>
        <dbReference type="Google" id="ProtNLM"/>
    </source>
</evidence>
<dbReference type="InterPro" id="IPR036514">
    <property type="entry name" value="SGNH_hydro_sf"/>
</dbReference>
<dbReference type="SUPFAM" id="SSF52266">
    <property type="entry name" value="SGNH hydrolase"/>
    <property type="match status" value="1"/>
</dbReference>